<dbReference type="AlphaFoldDB" id="A0A8R7UKT5"/>
<reference evidence="2" key="3">
    <citation type="submission" date="2022-06" db="UniProtKB">
        <authorList>
            <consortium name="EnsemblPlants"/>
        </authorList>
    </citation>
    <scope>IDENTIFICATION</scope>
</reference>
<keyword evidence="1" id="KW-1133">Transmembrane helix</keyword>
<evidence type="ECO:0000313" key="3">
    <source>
        <dbReference type="Proteomes" id="UP000015106"/>
    </source>
</evidence>
<keyword evidence="1" id="KW-0812">Transmembrane</keyword>
<keyword evidence="3" id="KW-1185">Reference proteome</keyword>
<accession>A0A8R7UKT5</accession>
<dbReference type="Proteomes" id="UP000015106">
    <property type="component" value="Chromosome 5"/>
</dbReference>
<name>A0A8R7UKT5_TRIUA</name>
<dbReference type="Gramene" id="TuG1812G0500003753.01.T01">
    <property type="protein sequence ID" value="TuG1812G0500003753.01.T01.cds367695"/>
    <property type="gene ID" value="TuG1812G0500003753.01"/>
</dbReference>
<keyword evidence="1" id="KW-0472">Membrane</keyword>
<proteinExistence type="predicted"/>
<reference evidence="2" key="2">
    <citation type="submission" date="2018-03" db="EMBL/GenBank/DDBJ databases">
        <title>The Triticum urartu genome reveals the dynamic nature of wheat genome evolution.</title>
        <authorList>
            <person name="Ling H."/>
            <person name="Ma B."/>
            <person name="Shi X."/>
            <person name="Liu H."/>
            <person name="Dong L."/>
            <person name="Sun H."/>
            <person name="Cao Y."/>
            <person name="Gao Q."/>
            <person name="Zheng S."/>
            <person name="Li Y."/>
            <person name="Yu Y."/>
            <person name="Du H."/>
            <person name="Qi M."/>
            <person name="Li Y."/>
            <person name="Yu H."/>
            <person name="Cui Y."/>
            <person name="Wang N."/>
            <person name="Chen C."/>
            <person name="Wu H."/>
            <person name="Zhao Y."/>
            <person name="Zhang J."/>
            <person name="Li Y."/>
            <person name="Zhou W."/>
            <person name="Zhang B."/>
            <person name="Hu W."/>
            <person name="Eijk M."/>
            <person name="Tang J."/>
            <person name="Witsenboer H."/>
            <person name="Zhao S."/>
            <person name="Li Z."/>
            <person name="Zhang A."/>
            <person name="Wang D."/>
            <person name="Liang C."/>
        </authorList>
    </citation>
    <scope>NUCLEOTIDE SEQUENCE [LARGE SCALE GENOMIC DNA]</scope>
    <source>
        <strain evidence="2">cv. G1812</strain>
    </source>
</reference>
<evidence type="ECO:0000256" key="1">
    <source>
        <dbReference type="SAM" id="Phobius"/>
    </source>
</evidence>
<dbReference type="EnsemblPlants" id="TuG1812G0500003753.01.T01">
    <property type="protein sequence ID" value="TuG1812G0500003753.01.T01.cds367695"/>
    <property type="gene ID" value="TuG1812G0500003753.01"/>
</dbReference>
<reference evidence="3" key="1">
    <citation type="journal article" date="2013" name="Nature">
        <title>Draft genome of the wheat A-genome progenitor Triticum urartu.</title>
        <authorList>
            <person name="Ling H.Q."/>
            <person name="Zhao S."/>
            <person name="Liu D."/>
            <person name="Wang J."/>
            <person name="Sun H."/>
            <person name="Zhang C."/>
            <person name="Fan H."/>
            <person name="Li D."/>
            <person name="Dong L."/>
            <person name="Tao Y."/>
            <person name="Gao C."/>
            <person name="Wu H."/>
            <person name="Li Y."/>
            <person name="Cui Y."/>
            <person name="Guo X."/>
            <person name="Zheng S."/>
            <person name="Wang B."/>
            <person name="Yu K."/>
            <person name="Liang Q."/>
            <person name="Yang W."/>
            <person name="Lou X."/>
            <person name="Chen J."/>
            <person name="Feng M."/>
            <person name="Jian J."/>
            <person name="Zhang X."/>
            <person name="Luo G."/>
            <person name="Jiang Y."/>
            <person name="Liu J."/>
            <person name="Wang Z."/>
            <person name="Sha Y."/>
            <person name="Zhang B."/>
            <person name="Wu H."/>
            <person name="Tang D."/>
            <person name="Shen Q."/>
            <person name="Xue P."/>
            <person name="Zou S."/>
            <person name="Wang X."/>
            <person name="Liu X."/>
            <person name="Wang F."/>
            <person name="Yang Y."/>
            <person name="An X."/>
            <person name="Dong Z."/>
            <person name="Zhang K."/>
            <person name="Zhang X."/>
            <person name="Luo M.C."/>
            <person name="Dvorak J."/>
            <person name="Tong Y."/>
            <person name="Wang J."/>
            <person name="Yang H."/>
            <person name="Li Z."/>
            <person name="Wang D."/>
            <person name="Zhang A."/>
            <person name="Wang J."/>
        </authorList>
    </citation>
    <scope>NUCLEOTIDE SEQUENCE</scope>
    <source>
        <strain evidence="3">cv. G1812</strain>
    </source>
</reference>
<sequence>MLPCHSQGRIVNWKPAIPSLNSYGNWVTTNRLLLILYVLYGLPLFGVVNFLVSLVCLYWIWLPGCVKKLVWVIEGVSDLSSGCVKILLCIMLIIYCIEACGYQNLGMYV</sequence>
<feature type="transmembrane region" description="Helical" evidence="1">
    <location>
        <begin position="34"/>
        <end position="61"/>
    </location>
</feature>
<feature type="transmembrane region" description="Helical" evidence="1">
    <location>
        <begin position="82"/>
        <end position="105"/>
    </location>
</feature>
<protein>
    <submittedName>
        <fullName evidence="2">Uncharacterized protein</fullName>
    </submittedName>
</protein>
<organism evidence="2 3">
    <name type="scientific">Triticum urartu</name>
    <name type="common">Red wild einkorn</name>
    <name type="synonym">Crithodium urartu</name>
    <dbReference type="NCBI Taxonomy" id="4572"/>
    <lineage>
        <taxon>Eukaryota</taxon>
        <taxon>Viridiplantae</taxon>
        <taxon>Streptophyta</taxon>
        <taxon>Embryophyta</taxon>
        <taxon>Tracheophyta</taxon>
        <taxon>Spermatophyta</taxon>
        <taxon>Magnoliopsida</taxon>
        <taxon>Liliopsida</taxon>
        <taxon>Poales</taxon>
        <taxon>Poaceae</taxon>
        <taxon>BOP clade</taxon>
        <taxon>Pooideae</taxon>
        <taxon>Triticodae</taxon>
        <taxon>Triticeae</taxon>
        <taxon>Triticinae</taxon>
        <taxon>Triticum</taxon>
    </lineage>
</organism>
<evidence type="ECO:0000313" key="2">
    <source>
        <dbReference type="EnsemblPlants" id="TuG1812G0500003753.01.T01.cds367695"/>
    </source>
</evidence>